<dbReference type="Proteomes" id="UP000006247">
    <property type="component" value="Unassembled WGS sequence"/>
</dbReference>
<dbReference type="EMBL" id="ACEB01000007">
    <property type="protein sequence ID" value="EEG27715.1"/>
    <property type="molecule type" value="Genomic_DNA"/>
</dbReference>
<evidence type="ECO:0000313" key="2">
    <source>
        <dbReference type="Proteomes" id="UP000006247"/>
    </source>
</evidence>
<accession>C0E190</accession>
<comment type="caution">
    <text evidence="1">The sequence shown here is derived from an EMBL/GenBank/DDBJ whole genome shotgun (WGS) entry which is preliminary data.</text>
</comment>
<evidence type="ECO:0000313" key="1">
    <source>
        <dbReference type="EMBL" id="EEG27715.1"/>
    </source>
</evidence>
<dbReference type="AlphaFoldDB" id="C0E190"/>
<organism evidence="1 2">
    <name type="scientific">Corynebacterium matruchotii ATCC 33806</name>
    <dbReference type="NCBI Taxonomy" id="566549"/>
    <lineage>
        <taxon>Bacteria</taxon>
        <taxon>Bacillati</taxon>
        <taxon>Actinomycetota</taxon>
        <taxon>Actinomycetes</taxon>
        <taxon>Mycobacteriales</taxon>
        <taxon>Corynebacteriaceae</taxon>
        <taxon>Corynebacterium</taxon>
    </lineage>
</organism>
<dbReference type="HOGENOM" id="CLU_1493839_0_0_11"/>
<proteinExistence type="predicted"/>
<name>C0E190_9CORY</name>
<gene>
    <name evidence="1" type="ORF">CORMATOL_00740</name>
</gene>
<sequence>MRQKLYQHWRLCLVLTSCLLILIGTVVIILRVTGTSSTPAVADHYDEDPVVTDVGVAAASLAAAVHSYNPAEDDSPADAIKRVQDRVTGKYRVIVESRNKAPKPKQWDLWAEHNDRVHAVAEPTADFHAPPADATTATVPLTIRVFVWHEDGDTTPLYTTQAQASMVKEPDSDAWKLSDLEYVGTISQ</sequence>
<protein>
    <submittedName>
        <fullName evidence="1">Uncharacterized protein</fullName>
    </submittedName>
</protein>
<reference evidence="1 2" key="1">
    <citation type="submission" date="2009-01" db="EMBL/GenBank/DDBJ databases">
        <authorList>
            <person name="Fulton L."/>
            <person name="Clifton S."/>
            <person name="Chinwalla A.T."/>
            <person name="Mitreva M."/>
            <person name="Sodergren E."/>
            <person name="Weinstock G."/>
            <person name="Clifton S."/>
            <person name="Dooling D.J."/>
            <person name="Fulton B."/>
            <person name="Minx P."/>
            <person name="Pepin K.H."/>
            <person name="Johnson M."/>
            <person name="Bhonagiri V."/>
            <person name="Nash W.E."/>
            <person name="Mardis E.R."/>
            <person name="Wilson R.K."/>
        </authorList>
    </citation>
    <scope>NUCLEOTIDE SEQUENCE [LARGE SCALE GENOMIC DNA]</scope>
    <source>
        <strain evidence="1 2">ATCC 33806</strain>
    </source>
</reference>